<dbReference type="PANTHER" id="PTHR46811:SF1">
    <property type="entry name" value="COILED-COIL-HELIX-COILED-COIL-HELIX DOMAIN-CONTAINING PROTEIN 7"/>
    <property type="match status" value="1"/>
</dbReference>
<name>A0A9N9RJD6_9DIPT</name>
<evidence type="ECO:0000256" key="5">
    <source>
        <dbReference type="ARBA" id="ARBA00039509"/>
    </source>
</evidence>
<keyword evidence="3" id="KW-1015">Disulfide bond</keyword>
<gene>
    <name evidence="6" type="ORF">CHIRRI_LOCUS2181</name>
</gene>
<dbReference type="InterPro" id="IPR048280">
    <property type="entry name" value="COX6B-like"/>
</dbReference>
<dbReference type="SUPFAM" id="SSF47072">
    <property type="entry name" value="Cysteine alpha-hairpin motif"/>
    <property type="match status" value="1"/>
</dbReference>
<evidence type="ECO:0000313" key="6">
    <source>
        <dbReference type="EMBL" id="CAG9799212.1"/>
    </source>
</evidence>
<dbReference type="Pfam" id="PF02297">
    <property type="entry name" value="COX6B"/>
    <property type="match status" value="1"/>
</dbReference>
<evidence type="ECO:0000256" key="4">
    <source>
        <dbReference type="ARBA" id="ARBA00038205"/>
    </source>
</evidence>
<keyword evidence="2" id="KW-0496">Mitochondrion</keyword>
<evidence type="ECO:0000313" key="7">
    <source>
        <dbReference type="Proteomes" id="UP001153620"/>
    </source>
</evidence>
<sequence length="87" mass="10427">MPPKGKQDPRAPDNPCFNEQNISYKCLSENNYDKQKCEIYFANYTECMKFWTKVKFDRRRLGIIPEVPPIEERESIKNDYMKTKLKS</sequence>
<comment type="subcellular location">
    <subcellularLocation>
        <location evidence="1">Mitochondrion intermembrane space</location>
    </subcellularLocation>
</comment>
<dbReference type="PROSITE" id="PS51808">
    <property type="entry name" value="CHCH"/>
    <property type="match status" value="1"/>
</dbReference>
<comment type="similarity">
    <text evidence="4">Belongs to the CHCHD7 family.</text>
</comment>
<evidence type="ECO:0000256" key="2">
    <source>
        <dbReference type="ARBA" id="ARBA00023128"/>
    </source>
</evidence>
<organism evidence="6 7">
    <name type="scientific">Chironomus riparius</name>
    <dbReference type="NCBI Taxonomy" id="315576"/>
    <lineage>
        <taxon>Eukaryota</taxon>
        <taxon>Metazoa</taxon>
        <taxon>Ecdysozoa</taxon>
        <taxon>Arthropoda</taxon>
        <taxon>Hexapoda</taxon>
        <taxon>Insecta</taxon>
        <taxon>Pterygota</taxon>
        <taxon>Neoptera</taxon>
        <taxon>Endopterygota</taxon>
        <taxon>Diptera</taxon>
        <taxon>Nematocera</taxon>
        <taxon>Chironomoidea</taxon>
        <taxon>Chironomidae</taxon>
        <taxon>Chironominae</taxon>
        <taxon>Chironomus</taxon>
    </lineage>
</organism>
<dbReference type="Proteomes" id="UP001153620">
    <property type="component" value="Chromosome 1"/>
</dbReference>
<proteinExistence type="inferred from homology"/>
<dbReference type="GO" id="GO:0005758">
    <property type="term" value="C:mitochondrial intermembrane space"/>
    <property type="evidence" value="ECO:0007669"/>
    <property type="project" value="UniProtKB-SubCell"/>
</dbReference>
<reference evidence="6" key="1">
    <citation type="submission" date="2022-01" db="EMBL/GenBank/DDBJ databases">
        <authorList>
            <person name="King R."/>
        </authorList>
    </citation>
    <scope>NUCLEOTIDE SEQUENCE</scope>
</reference>
<protein>
    <recommendedName>
        <fullName evidence="5">Coiled-coil-helix-coiled-coil-helix domain-containing protein 7</fullName>
    </recommendedName>
</protein>
<dbReference type="PANTHER" id="PTHR46811">
    <property type="entry name" value="COILED-COIL-HELIX-COILED-COIL-HELIX DOMAIN-CONTAINING PROTEIN 7"/>
    <property type="match status" value="1"/>
</dbReference>
<dbReference type="AlphaFoldDB" id="A0A9N9RJD6"/>
<dbReference type="InterPro" id="IPR009069">
    <property type="entry name" value="Cys_alpha_HP_mot_SF"/>
</dbReference>
<evidence type="ECO:0000256" key="1">
    <source>
        <dbReference type="ARBA" id="ARBA00004569"/>
    </source>
</evidence>
<dbReference type="OrthoDB" id="9971592at2759"/>
<keyword evidence="7" id="KW-1185">Reference proteome</keyword>
<evidence type="ECO:0000256" key="3">
    <source>
        <dbReference type="ARBA" id="ARBA00023157"/>
    </source>
</evidence>
<accession>A0A9N9RJD6</accession>
<dbReference type="EMBL" id="OU895877">
    <property type="protein sequence ID" value="CAG9799212.1"/>
    <property type="molecule type" value="Genomic_DNA"/>
</dbReference>
<dbReference type="GO" id="GO:0033108">
    <property type="term" value="P:mitochondrial respiratory chain complex assembly"/>
    <property type="evidence" value="ECO:0007669"/>
    <property type="project" value="TreeGrafter"/>
</dbReference>
<dbReference type="InterPro" id="IPR051040">
    <property type="entry name" value="COX23"/>
</dbReference>
<reference evidence="6" key="2">
    <citation type="submission" date="2022-10" db="EMBL/GenBank/DDBJ databases">
        <authorList>
            <consortium name="ENA_rothamsted_submissions"/>
            <consortium name="culmorum"/>
            <person name="King R."/>
        </authorList>
    </citation>
    <scope>NUCLEOTIDE SEQUENCE</scope>
</reference>